<name>A0AA85F4C2_9TREM</name>
<feature type="signal peptide" evidence="1">
    <location>
        <begin position="1"/>
        <end position="20"/>
    </location>
</feature>
<keyword evidence="2" id="KW-1185">Reference proteome</keyword>
<keyword evidence="1" id="KW-0732">Signal</keyword>
<proteinExistence type="predicted"/>
<evidence type="ECO:0000256" key="1">
    <source>
        <dbReference type="SAM" id="SignalP"/>
    </source>
</evidence>
<dbReference type="InterPro" id="IPR016187">
    <property type="entry name" value="CTDL_fold"/>
</dbReference>
<feature type="chain" id="PRO_5041711734" description="Apple domain-containing protein" evidence="1">
    <location>
        <begin position="21"/>
        <end position="252"/>
    </location>
</feature>
<evidence type="ECO:0000313" key="3">
    <source>
        <dbReference type="WBParaSite" id="SRDH1_33960.1"/>
    </source>
</evidence>
<evidence type="ECO:0000313" key="2">
    <source>
        <dbReference type="Proteomes" id="UP000050792"/>
    </source>
</evidence>
<reference evidence="2" key="1">
    <citation type="submission" date="2022-06" db="EMBL/GenBank/DDBJ databases">
        <authorList>
            <person name="Berger JAMES D."/>
            <person name="Berger JAMES D."/>
        </authorList>
    </citation>
    <scope>NUCLEOTIDE SEQUENCE [LARGE SCALE GENOMIC DNA]</scope>
</reference>
<dbReference type="Proteomes" id="UP000050792">
    <property type="component" value="Unassembled WGS sequence"/>
</dbReference>
<protein>
    <recommendedName>
        <fullName evidence="4">Apple domain-containing protein</fullName>
    </recommendedName>
</protein>
<sequence length="252" mass="29947">MHITFRCLFISHIIIHCCFSDSKLANKRNYYFMPHKHTFCEANKLCYEYGLLVDKRWKLPVFEDLQYIHEDAKLNTFWLEYNALFTPRIDDYIIWQYHDISIELIDLKKMQTTNLPLSCYDKRYCVIHTKSGILEGVHCNSVNNVICVEASIQHVNKLLDTNSSILLKTFTIEKRVDTKFVSMYNETDGCYDLFTKHNIYDCILQCAETVNCMSGYFNQFQSRCIIILYHQSLLPHQYSDSISQWLRFIANY</sequence>
<evidence type="ECO:0008006" key="4">
    <source>
        <dbReference type="Google" id="ProtNLM"/>
    </source>
</evidence>
<organism evidence="2 3">
    <name type="scientific">Schistosoma rodhaini</name>
    <dbReference type="NCBI Taxonomy" id="6188"/>
    <lineage>
        <taxon>Eukaryota</taxon>
        <taxon>Metazoa</taxon>
        <taxon>Spiralia</taxon>
        <taxon>Lophotrochozoa</taxon>
        <taxon>Platyhelminthes</taxon>
        <taxon>Trematoda</taxon>
        <taxon>Digenea</taxon>
        <taxon>Strigeidida</taxon>
        <taxon>Schistosomatoidea</taxon>
        <taxon>Schistosomatidae</taxon>
        <taxon>Schistosoma</taxon>
    </lineage>
</organism>
<dbReference type="WBParaSite" id="SRDH1_33960.1">
    <property type="protein sequence ID" value="SRDH1_33960.1"/>
    <property type="gene ID" value="SRDH1_33960"/>
</dbReference>
<dbReference type="AlphaFoldDB" id="A0AA85F4C2"/>
<accession>A0AA85F4C2</accession>
<dbReference type="SUPFAM" id="SSF56436">
    <property type="entry name" value="C-type lectin-like"/>
    <property type="match status" value="1"/>
</dbReference>
<reference evidence="3" key="2">
    <citation type="submission" date="2023-11" db="UniProtKB">
        <authorList>
            <consortium name="WormBaseParasite"/>
        </authorList>
    </citation>
    <scope>IDENTIFICATION</scope>
</reference>